<name>A0A1V6U3B8_9EURO</name>
<dbReference type="SUPFAM" id="SSF140361">
    <property type="entry name" value="MIT domain-like"/>
    <property type="match status" value="1"/>
</dbReference>
<accession>A0A1V6U3B8</accession>
<dbReference type="OrthoDB" id="5120991at2759"/>
<keyword evidence="2" id="KW-1185">Reference proteome</keyword>
<dbReference type="STRING" id="254877.A0A1V6U3B8"/>
<proteinExistence type="predicted"/>
<organism evidence="1 2">
    <name type="scientific">Penicillium flavigenum</name>
    <dbReference type="NCBI Taxonomy" id="254877"/>
    <lineage>
        <taxon>Eukaryota</taxon>
        <taxon>Fungi</taxon>
        <taxon>Dikarya</taxon>
        <taxon>Ascomycota</taxon>
        <taxon>Pezizomycotina</taxon>
        <taxon>Eurotiomycetes</taxon>
        <taxon>Eurotiomycetidae</taxon>
        <taxon>Eurotiales</taxon>
        <taxon>Aspergillaceae</taxon>
        <taxon>Penicillium</taxon>
    </lineage>
</organism>
<reference evidence="2" key="1">
    <citation type="journal article" date="2017" name="Nat. Microbiol.">
        <title>Global analysis of biosynthetic gene clusters reveals vast potential of secondary metabolite production in Penicillium species.</title>
        <authorList>
            <person name="Nielsen J.C."/>
            <person name="Grijseels S."/>
            <person name="Prigent S."/>
            <person name="Ji B."/>
            <person name="Dainat J."/>
            <person name="Nielsen K.F."/>
            <person name="Frisvad J.C."/>
            <person name="Workman M."/>
            <person name="Nielsen J."/>
        </authorList>
    </citation>
    <scope>NUCLEOTIDE SEQUENCE [LARGE SCALE GENOMIC DNA]</scope>
    <source>
        <strain evidence="2">IBT 14082</strain>
    </source>
</reference>
<evidence type="ECO:0000313" key="1">
    <source>
        <dbReference type="EMBL" id="OQE33035.1"/>
    </source>
</evidence>
<dbReference type="EMBL" id="MLQL01000001">
    <property type="protein sequence ID" value="OQE33035.1"/>
    <property type="molecule type" value="Genomic_DNA"/>
</dbReference>
<protein>
    <recommendedName>
        <fullName evidence="3">MIT domain-containing protein</fullName>
    </recommendedName>
</protein>
<evidence type="ECO:0000313" key="2">
    <source>
        <dbReference type="Proteomes" id="UP000191342"/>
    </source>
</evidence>
<dbReference type="Proteomes" id="UP000191342">
    <property type="component" value="Unassembled WGS sequence"/>
</dbReference>
<evidence type="ECO:0008006" key="3">
    <source>
        <dbReference type="Google" id="ProtNLM"/>
    </source>
</evidence>
<dbReference type="Gene3D" id="1.20.58.80">
    <property type="entry name" value="Phosphotransferase system, lactose/cellobiose-type IIA subunit"/>
    <property type="match status" value="1"/>
</dbReference>
<sequence length="417" mass="46678">MAGKVDADNKVYKLAAMPFVLERKGDYDEAIKVYKSAITVLDEAAKIYKKGNALKIHRKMFERQVQVHRERLAYLEDLKRKGSFDGIILPPTILDAMEEVESEDGKTWSLTQVSNKLQNMAHLSKSLILVNCQIRKSLNTFCGDNPSQSTKDISTAPAHLQPFLSTDTSQRPFISLTLSPSVPTVTYRITHSSELVNLGMRSYWFFVKDSTNTHVLYALQFVWSNEEPIVNTVLRRGGEFLPGIGATSVRLQKTKGGSFRMITRTIPDMGAITEIPDGEMQRKDWSPRRFEYGGRNFVWKSAAADGKKEGGMFGSFGFAWETLYETKRVWAKSGSRTGKMEDETVGPRLCWGEKKGGNGADHSIHMVGGLDTYFREHLLAVQLSRLARVSYPPQKDTKGIEVATVGVSWLSIASSFA</sequence>
<gene>
    <name evidence="1" type="ORF">PENFLA_c001G08617</name>
</gene>
<comment type="caution">
    <text evidence="1">The sequence shown here is derived from an EMBL/GenBank/DDBJ whole genome shotgun (WGS) entry which is preliminary data.</text>
</comment>
<dbReference type="AlphaFoldDB" id="A0A1V6U3B8"/>